<evidence type="ECO:0000313" key="3">
    <source>
        <dbReference type="Proteomes" id="UP000555564"/>
    </source>
</evidence>
<protein>
    <recommendedName>
        <fullName evidence="1">OLD protein-like TOPRIM domain-containing protein</fullName>
    </recommendedName>
</protein>
<feature type="domain" description="OLD protein-like TOPRIM" evidence="1">
    <location>
        <begin position="2"/>
        <end position="61"/>
    </location>
</feature>
<dbReference type="InterPro" id="IPR034139">
    <property type="entry name" value="TOPRIM_OLD"/>
</dbReference>
<reference evidence="2 3" key="1">
    <citation type="submission" date="2020-08" db="EMBL/GenBank/DDBJ databases">
        <title>Sequencing the genomes of 1000 actinobacteria strains.</title>
        <authorList>
            <person name="Klenk H.-P."/>
        </authorList>
    </citation>
    <scope>NUCLEOTIDE SEQUENCE [LARGE SCALE GENOMIC DNA]</scope>
    <source>
        <strain evidence="2 3">DSM 44936</strain>
    </source>
</reference>
<comment type="caution">
    <text evidence="2">The sequence shown here is derived from an EMBL/GenBank/DDBJ whole genome shotgun (WGS) entry which is preliminary data.</text>
</comment>
<gene>
    <name evidence="2" type="ORF">BJ992_000631</name>
</gene>
<sequence>MIVVEGHSDLAYFMWLRSMGLLDGIGANVGVLDAHGKFELHRAATTLSLFRIPHVVVWDGDAHGRTGDDLKKVACRDEAAWQALRAAANDPRSTTVGGIRLAGALEKWLGVHTEQAPAWKSGSLVAELDQHFHVRGSSVRDRSTALVAAIADLFDGKTAAAHADAAMFADCLFAPPFPQATVDFAAELASLPILQCRCRP</sequence>
<dbReference type="EMBL" id="JACHIU010000001">
    <property type="protein sequence ID" value="MBB6471200.1"/>
    <property type="molecule type" value="Genomic_DNA"/>
</dbReference>
<dbReference type="Proteomes" id="UP000555564">
    <property type="component" value="Unassembled WGS sequence"/>
</dbReference>
<organism evidence="2 3">
    <name type="scientific">Sphaerisporangium rubeum</name>
    <dbReference type="NCBI Taxonomy" id="321317"/>
    <lineage>
        <taxon>Bacteria</taxon>
        <taxon>Bacillati</taxon>
        <taxon>Actinomycetota</taxon>
        <taxon>Actinomycetes</taxon>
        <taxon>Streptosporangiales</taxon>
        <taxon>Streptosporangiaceae</taxon>
        <taxon>Sphaerisporangium</taxon>
    </lineage>
</organism>
<accession>A0A7X0M4F1</accession>
<evidence type="ECO:0000313" key="2">
    <source>
        <dbReference type="EMBL" id="MBB6471200.1"/>
    </source>
</evidence>
<proteinExistence type="predicted"/>
<name>A0A7X0M4F1_9ACTN</name>
<dbReference type="Pfam" id="PF20469">
    <property type="entry name" value="OLD-like_TOPRIM"/>
    <property type="match status" value="1"/>
</dbReference>
<keyword evidence="3" id="KW-1185">Reference proteome</keyword>
<dbReference type="AlphaFoldDB" id="A0A7X0M4F1"/>
<evidence type="ECO:0000259" key="1">
    <source>
        <dbReference type="Pfam" id="PF20469"/>
    </source>
</evidence>